<dbReference type="Pfam" id="PF20182">
    <property type="entry name" value="DUF6545"/>
    <property type="match status" value="1"/>
</dbReference>
<dbReference type="EMBL" id="LT629758">
    <property type="protein sequence ID" value="SDT74566.1"/>
    <property type="molecule type" value="Genomic_DNA"/>
</dbReference>
<dbReference type="InterPro" id="IPR046675">
    <property type="entry name" value="DUF6545"/>
</dbReference>
<feature type="transmembrane region" description="Helical" evidence="1">
    <location>
        <begin position="99"/>
        <end position="118"/>
    </location>
</feature>
<reference evidence="3 4" key="1">
    <citation type="submission" date="2016-10" db="EMBL/GenBank/DDBJ databases">
        <authorList>
            <person name="de Groot N.N."/>
        </authorList>
    </citation>
    <scope>NUCLEOTIDE SEQUENCE [LARGE SCALE GENOMIC DNA]</scope>
    <source>
        <strain evidence="3 4">DSM 43941</strain>
    </source>
</reference>
<feature type="transmembrane region" description="Helical" evidence="1">
    <location>
        <begin position="213"/>
        <end position="239"/>
    </location>
</feature>
<feature type="transmembrane region" description="Helical" evidence="1">
    <location>
        <begin position="67"/>
        <end position="87"/>
    </location>
</feature>
<keyword evidence="1" id="KW-0812">Transmembrane</keyword>
<dbReference type="NCBIfam" id="NF042915">
    <property type="entry name" value="MAB_1171c_fam"/>
    <property type="match status" value="1"/>
</dbReference>
<keyword evidence="1" id="KW-0472">Membrane</keyword>
<evidence type="ECO:0000259" key="2">
    <source>
        <dbReference type="Pfam" id="PF20182"/>
    </source>
</evidence>
<feature type="domain" description="DUF6545" evidence="2">
    <location>
        <begin position="243"/>
        <end position="384"/>
    </location>
</feature>
<dbReference type="InterPro" id="IPR050039">
    <property type="entry name" value="MAB_1171c-like"/>
</dbReference>
<dbReference type="OrthoDB" id="3685619at2"/>
<sequence length="400" mass="44607">MAAVSAFLVAFICLAQKLMQLRRDPRNPSLRHICVMLAALSAAVLINWEPIYTAIDRVLLVPNVARYLMHILALVAAASIQSVFLHLNSPDRAFRRVACRWVILGFALILMGIAFSTGNFDVEAPRDFAERYATNPAIRYYMLGYLAYLALAMTDILRMSMRYARQLEPSPLRLGIRLLTAGSGVGLAYVLQKAAYIVIMINSNSPPWREDITSLYLTVLGIVLVAAGVSVAPITRFTLDTWRWPRRYRLHRQLEPLWQAILDVNADMNLTPPRRLPLPGQIDLELYRRVIEIRDGIGDLNRYTDAGIGAKAAARAEREQLTTESIRAVSDAAAIAHAITYMATTPTSQRQPVPAERTHIIDQSAADDHETDARWLAKVTQAYTCSPIVASLRDGARARS</sequence>
<dbReference type="AlphaFoldDB" id="A0A1H2CX04"/>
<keyword evidence="4" id="KW-1185">Reference proteome</keyword>
<dbReference type="STRING" id="113562.SAMN04489716_7021"/>
<keyword evidence="1" id="KW-1133">Transmembrane helix</keyword>
<name>A0A1H2CX04_9ACTN</name>
<organism evidence="3 4">
    <name type="scientific">Actinoplanes derwentensis</name>
    <dbReference type="NCBI Taxonomy" id="113562"/>
    <lineage>
        <taxon>Bacteria</taxon>
        <taxon>Bacillati</taxon>
        <taxon>Actinomycetota</taxon>
        <taxon>Actinomycetes</taxon>
        <taxon>Micromonosporales</taxon>
        <taxon>Micromonosporaceae</taxon>
        <taxon>Actinoplanes</taxon>
    </lineage>
</organism>
<gene>
    <name evidence="3" type="ORF">SAMN04489716_7021</name>
</gene>
<feature type="transmembrane region" description="Helical" evidence="1">
    <location>
        <begin position="138"/>
        <end position="157"/>
    </location>
</feature>
<dbReference type="Proteomes" id="UP000198688">
    <property type="component" value="Chromosome I"/>
</dbReference>
<protein>
    <recommendedName>
        <fullName evidence="2">DUF6545 domain-containing protein</fullName>
    </recommendedName>
</protein>
<evidence type="ECO:0000313" key="4">
    <source>
        <dbReference type="Proteomes" id="UP000198688"/>
    </source>
</evidence>
<evidence type="ECO:0000313" key="3">
    <source>
        <dbReference type="EMBL" id="SDT74566.1"/>
    </source>
</evidence>
<evidence type="ECO:0000256" key="1">
    <source>
        <dbReference type="SAM" id="Phobius"/>
    </source>
</evidence>
<dbReference type="RefSeq" id="WP_157751924.1">
    <property type="nucleotide sequence ID" value="NZ_BOMJ01000003.1"/>
</dbReference>
<feature type="transmembrane region" description="Helical" evidence="1">
    <location>
        <begin position="178"/>
        <end position="201"/>
    </location>
</feature>
<proteinExistence type="predicted"/>
<accession>A0A1H2CX04</accession>